<dbReference type="InterPro" id="IPR011657">
    <property type="entry name" value="CNT_C_dom"/>
</dbReference>
<evidence type="ECO:0000256" key="5">
    <source>
        <dbReference type="ARBA" id="ARBA00022989"/>
    </source>
</evidence>
<evidence type="ECO:0000259" key="10">
    <source>
        <dbReference type="Pfam" id="PF07662"/>
    </source>
</evidence>
<comment type="similarity">
    <text evidence="2 7">Belongs to the concentrative nucleoside transporter (CNT) (TC 2.A.41) family.</text>
</comment>
<evidence type="ECO:0000256" key="2">
    <source>
        <dbReference type="ARBA" id="ARBA00009033"/>
    </source>
</evidence>
<feature type="transmembrane region" description="Helical" evidence="7">
    <location>
        <begin position="155"/>
        <end position="174"/>
    </location>
</feature>
<dbReference type="PANTHER" id="PTHR10590:SF4">
    <property type="entry name" value="SOLUTE CARRIER FAMILY 28 MEMBER 3"/>
    <property type="match status" value="1"/>
</dbReference>
<dbReference type="InterPro" id="IPR002668">
    <property type="entry name" value="CNT_N_dom"/>
</dbReference>
<dbReference type="Pfam" id="PF07670">
    <property type="entry name" value="Gate"/>
    <property type="match status" value="1"/>
</dbReference>
<feature type="transmembrane region" description="Helical" evidence="7">
    <location>
        <begin position="180"/>
        <end position="198"/>
    </location>
</feature>
<protein>
    <recommendedName>
        <fullName evidence="7">Sodium/nucleoside cotransporter</fullName>
    </recommendedName>
</protein>
<evidence type="ECO:0000256" key="1">
    <source>
        <dbReference type="ARBA" id="ARBA00004651"/>
    </source>
</evidence>
<feature type="transmembrane region" description="Helical" evidence="7">
    <location>
        <begin position="504"/>
        <end position="527"/>
    </location>
</feature>
<dbReference type="Pfam" id="PF07662">
    <property type="entry name" value="Nucleos_tra2_C"/>
    <property type="match status" value="1"/>
</dbReference>
<feature type="transmembrane region" description="Helical" evidence="7">
    <location>
        <begin position="314"/>
        <end position="336"/>
    </location>
</feature>
<feature type="region of interest" description="Disordered" evidence="8">
    <location>
        <begin position="26"/>
        <end position="47"/>
    </location>
</feature>
<feature type="transmembrane region" description="Helical" evidence="7">
    <location>
        <begin position="271"/>
        <end position="293"/>
    </location>
</feature>
<gene>
    <name evidence="12" type="ORF">C0Q70_10000</name>
</gene>
<evidence type="ECO:0000259" key="11">
    <source>
        <dbReference type="Pfam" id="PF07670"/>
    </source>
</evidence>
<keyword evidence="3" id="KW-1003">Cell membrane</keyword>
<keyword evidence="6 7" id="KW-0472">Membrane</keyword>
<feature type="domain" description="Nucleoside transporter/FeoB GTPase Gate" evidence="11">
    <location>
        <begin position="240"/>
        <end position="337"/>
    </location>
</feature>
<feature type="compositionally biased region" description="Basic and acidic residues" evidence="8">
    <location>
        <begin position="38"/>
        <end position="47"/>
    </location>
</feature>
<evidence type="ECO:0000256" key="3">
    <source>
        <dbReference type="ARBA" id="ARBA00022475"/>
    </source>
</evidence>
<dbReference type="Pfam" id="PF01773">
    <property type="entry name" value="Nucleos_tra2_N"/>
    <property type="match status" value="1"/>
</dbReference>
<keyword evidence="7" id="KW-0813">Transport</keyword>
<comment type="caution">
    <text evidence="12">The sequence shown here is derived from an EMBL/GenBank/DDBJ whole genome shotgun (WGS) entry which is preliminary data.</text>
</comment>
<keyword evidence="13" id="KW-1185">Reference proteome</keyword>
<evidence type="ECO:0000256" key="4">
    <source>
        <dbReference type="ARBA" id="ARBA00022692"/>
    </source>
</evidence>
<feature type="transmembrane region" description="Helical" evidence="7">
    <location>
        <begin position="237"/>
        <end position="259"/>
    </location>
</feature>
<dbReference type="Proteomes" id="UP000245119">
    <property type="component" value="Linkage Group LG5"/>
</dbReference>
<evidence type="ECO:0000313" key="13">
    <source>
        <dbReference type="Proteomes" id="UP000245119"/>
    </source>
</evidence>
<proteinExistence type="inferred from homology"/>
<evidence type="ECO:0000313" key="12">
    <source>
        <dbReference type="EMBL" id="PVD30725.1"/>
    </source>
</evidence>
<dbReference type="InterPro" id="IPR011642">
    <property type="entry name" value="Gate_dom"/>
</dbReference>
<dbReference type="InterPro" id="IPR008276">
    <property type="entry name" value="C_nuclsd_transpt"/>
</dbReference>
<dbReference type="GO" id="GO:0005415">
    <property type="term" value="F:nucleoside:sodium symporter activity"/>
    <property type="evidence" value="ECO:0007669"/>
    <property type="project" value="TreeGrafter"/>
</dbReference>
<evidence type="ECO:0000259" key="9">
    <source>
        <dbReference type="Pfam" id="PF01773"/>
    </source>
</evidence>
<accession>A0A2T7PBC4</accession>
<comment type="subcellular location">
    <subcellularLocation>
        <location evidence="1">Cell membrane</location>
        <topology evidence="1">Multi-pass membrane protein</topology>
    </subcellularLocation>
</comment>
<feature type="transmembrane region" description="Helical" evidence="7">
    <location>
        <begin position="98"/>
        <end position="118"/>
    </location>
</feature>
<dbReference type="PANTHER" id="PTHR10590">
    <property type="entry name" value="SODIUM/NUCLEOSIDE COTRANSPORTER"/>
    <property type="match status" value="1"/>
</dbReference>
<sequence>MSLTRRTPALGSVAPEDPVANIELDKVKPESENLLESKNGDTPDGEINHVRIILGGESESDDEDAGRTSSNSCIDSIHSAVTDFVSKNSSILKMRPNLTPLVALTCAALFLVSVSFMWTHFGNKFLSKVVKPIHQAVNNHWEILRCTVYKNPENLLSLAGLAIFISLLLISSAFPSKVNWRPVIGGFILQFYFATLILKWDVGYKVFKTIGEGAQKFLSYTDSGSVFVFGEKYRDHFFVMQVLPVMVFFSCVTTILYHLGIMQAIISKMAFVMHFTLGTTAAESLCAAANIFVGLTEAPIMIRPFLPLMTKSELHTVMVGGFATIAGGVLAAYIQFGIPPEHLLCASVMNAPCALAVSKLLYPETKKSKISQVNVIVQTKREYRNLLEAAAAGASLSIALVANVAANLIAFIALLAFVNAAMGWFGAFICYPDLSFQKICRYLLMPVVYLMGVRWEDAGEVAEMVGLKTFLNEFVAYKKLAELIKAKKECIPDQPFLSQRSVTIATYALCGFANLSSIGIMLGGLGPMAPDRVKDMAQIVFRALCGGVVVCLITASIAGLLVVEPPWDHQTSCNASQSATENFTQAGHLISSTISTILTT</sequence>
<feature type="domain" description="Concentrative nucleoside transporter N-terminal" evidence="9">
    <location>
        <begin position="159"/>
        <end position="231"/>
    </location>
</feature>
<dbReference type="AlphaFoldDB" id="A0A2T7PBC4"/>
<name>A0A2T7PBC4_POMCA</name>
<dbReference type="STRING" id="400727.A0A2T7PBC4"/>
<keyword evidence="5 7" id="KW-1133">Transmembrane helix</keyword>
<organism evidence="12 13">
    <name type="scientific">Pomacea canaliculata</name>
    <name type="common">Golden apple snail</name>
    <dbReference type="NCBI Taxonomy" id="400727"/>
    <lineage>
        <taxon>Eukaryota</taxon>
        <taxon>Metazoa</taxon>
        <taxon>Spiralia</taxon>
        <taxon>Lophotrochozoa</taxon>
        <taxon>Mollusca</taxon>
        <taxon>Gastropoda</taxon>
        <taxon>Caenogastropoda</taxon>
        <taxon>Architaenioglossa</taxon>
        <taxon>Ampullarioidea</taxon>
        <taxon>Ampullariidae</taxon>
        <taxon>Pomacea</taxon>
    </lineage>
</organism>
<evidence type="ECO:0000256" key="6">
    <source>
        <dbReference type="ARBA" id="ARBA00023136"/>
    </source>
</evidence>
<reference evidence="12 13" key="1">
    <citation type="submission" date="2018-04" db="EMBL/GenBank/DDBJ databases">
        <title>The genome of golden apple snail Pomacea canaliculata provides insight into stress tolerance and invasive adaptation.</title>
        <authorList>
            <person name="Liu C."/>
            <person name="Liu B."/>
            <person name="Ren Y."/>
            <person name="Zhang Y."/>
            <person name="Wang H."/>
            <person name="Li S."/>
            <person name="Jiang F."/>
            <person name="Yin L."/>
            <person name="Zhang G."/>
            <person name="Qian W."/>
            <person name="Fan W."/>
        </authorList>
    </citation>
    <scope>NUCLEOTIDE SEQUENCE [LARGE SCALE GENOMIC DNA]</scope>
    <source>
        <strain evidence="12">SZHN2017</strain>
        <tissue evidence="12">Muscle</tissue>
    </source>
</reference>
<feature type="transmembrane region" description="Helical" evidence="7">
    <location>
        <begin position="539"/>
        <end position="562"/>
    </location>
</feature>
<evidence type="ECO:0000256" key="7">
    <source>
        <dbReference type="RuleBase" id="RU362018"/>
    </source>
</evidence>
<dbReference type="InterPro" id="IPR018270">
    <property type="entry name" value="C_nuclsd_transpt_met_bac"/>
</dbReference>
<feature type="transmembrane region" description="Helical" evidence="7">
    <location>
        <begin position="408"/>
        <end position="432"/>
    </location>
</feature>
<keyword evidence="4 7" id="KW-0812">Transmembrane</keyword>
<evidence type="ECO:0000256" key="8">
    <source>
        <dbReference type="SAM" id="MobiDB-lite"/>
    </source>
</evidence>
<dbReference type="GO" id="GO:0005886">
    <property type="term" value="C:plasma membrane"/>
    <property type="evidence" value="ECO:0007669"/>
    <property type="project" value="UniProtKB-SubCell"/>
</dbReference>
<dbReference type="NCBIfam" id="TIGR00804">
    <property type="entry name" value="nupC"/>
    <property type="match status" value="1"/>
</dbReference>
<feature type="domain" description="Concentrative nucleoside transporter C-terminal" evidence="10">
    <location>
        <begin position="342"/>
        <end position="559"/>
    </location>
</feature>
<dbReference type="EMBL" id="PZQS01000005">
    <property type="protein sequence ID" value="PVD30725.1"/>
    <property type="molecule type" value="Genomic_DNA"/>
</dbReference>